<dbReference type="RefSeq" id="WP_063031758.1">
    <property type="nucleotide sequence ID" value="NZ_PYHS01000033.1"/>
</dbReference>
<sequence>MLDPAALEPAHMSPALDKPLTDTDEDETIYGCENVLSEVMLEIHAHPNAIGARLAADLATHIPDPGYSNPFPNAVRLPYGDPMGGAKIIATETGGSRFSWSHDAYWVLLEINSTQSFLASSGATR</sequence>
<dbReference type="EMBL" id="PYHS01000033">
    <property type="protein sequence ID" value="PSR57699.1"/>
    <property type="molecule type" value="Genomic_DNA"/>
</dbReference>
<name>A0A2T2YQE1_9NOCA</name>
<accession>A0A2T2YQE1</accession>
<gene>
    <name evidence="2" type="ORF">C8259_33605</name>
</gene>
<comment type="caution">
    <text evidence="2">The sequence shown here is derived from an EMBL/GenBank/DDBJ whole genome shotgun (WGS) entry which is preliminary data.</text>
</comment>
<evidence type="ECO:0000313" key="2">
    <source>
        <dbReference type="EMBL" id="PSR57699.1"/>
    </source>
</evidence>
<protein>
    <submittedName>
        <fullName evidence="2">Uncharacterized protein</fullName>
    </submittedName>
</protein>
<organism evidence="2 3">
    <name type="scientific">Nocardia nova</name>
    <dbReference type="NCBI Taxonomy" id="37330"/>
    <lineage>
        <taxon>Bacteria</taxon>
        <taxon>Bacillati</taxon>
        <taxon>Actinomycetota</taxon>
        <taxon>Actinomycetes</taxon>
        <taxon>Mycobacteriales</taxon>
        <taxon>Nocardiaceae</taxon>
        <taxon>Nocardia</taxon>
    </lineage>
</organism>
<dbReference type="AlphaFoldDB" id="A0A2T2YQE1"/>
<feature type="region of interest" description="Disordered" evidence="1">
    <location>
        <begin position="1"/>
        <end position="24"/>
    </location>
</feature>
<evidence type="ECO:0000256" key="1">
    <source>
        <dbReference type="SAM" id="MobiDB-lite"/>
    </source>
</evidence>
<reference evidence="2 3" key="1">
    <citation type="submission" date="2018-02" db="EMBL/GenBank/DDBJ databases">
        <title>8 Nocardia nova and 1 Nocardia cyriacigeorgica strain used for evolution to TMP-SMX.</title>
        <authorList>
            <person name="Mehta H."/>
            <person name="Weng J."/>
            <person name="Shamoo Y."/>
        </authorList>
    </citation>
    <scope>NUCLEOTIDE SEQUENCE [LARGE SCALE GENOMIC DNA]</scope>
    <source>
        <strain evidence="2 3">ATCC 33727</strain>
    </source>
</reference>
<evidence type="ECO:0000313" key="3">
    <source>
        <dbReference type="Proteomes" id="UP000241647"/>
    </source>
</evidence>
<dbReference type="Proteomes" id="UP000241647">
    <property type="component" value="Unassembled WGS sequence"/>
</dbReference>
<proteinExistence type="predicted"/>